<name>A0A5C1QP22_9SPIO</name>
<dbReference type="PANTHER" id="PTHR21666">
    <property type="entry name" value="PEPTIDASE-RELATED"/>
    <property type="match status" value="1"/>
</dbReference>
<dbReference type="SUPFAM" id="SSF51261">
    <property type="entry name" value="Duplicated hybrid motif"/>
    <property type="match status" value="1"/>
</dbReference>
<dbReference type="Pfam" id="PF01551">
    <property type="entry name" value="Peptidase_M23"/>
    <property type="match status" value="1"/>
</dbReference>
<keyword evidence="1" id="KW-1133">Transmembrane helix</keyword>
<organism evidence="3 4">
    <name type="scientific">Oceanispirochaeta crateris</name>
    <dbReference type="NCBI Taxonomy" id="2518645"/>
    <lineage>
        <taxon>Bacteria</taxon>
        <taxon>Pseudomonadati</taxon>
        <taxon>Spirochaetota</taxon>
        <taxon>Spirochaetia</taxon>
        <taxon>Spirochaetales</taxon>
        <taxon>Spirochaetaceae</taxon>
        <taxon>Oceanispirochaeta</taxon>
    </lineage>
</organism>
<dbReference type="InterPro" id="IPR016047">
    <property type="entry name" value="M23ase_b-sheet_dom"/>
</dbReference>
<dbReference type="CDD" id="cd12797">
    <property type="entry name" value="M23_peptidase"/>
    <property type="match status" value="1"/>
</dbReference>
<reference evidence="3 4" key="1">
    <citation type="submission" date="2019-02" db="EMBL/GenBank/DDBJ databases">
        <title>Complete Genome Sequence and Methylome Analysis of free living Spirochaetas.</title>
        <authorList>
            <person name="Fomenkov A."/>
            <person name="Dubinina G."/>
            <person name="Leshcheva N."/>
            <person name="Mikheeva N."/>
            <person name="Grabovich M."/>
            <person name="Vincze T."/>
            <person name="Roberts R.J."/>
        </authorList>
    </citation>
    <scope>NUCLEOTIDE SEQUENCE [LARGE SCALE GENOMIC DNA]</scope>
    <source>
        <strain evidence="3 4">K2</strain>
    </source>
</reference>
<dbReference type="AlphaFoldDB" id="A0A5C1QP22"/>
<sequence>MTHRHWLFHHREAWKLKDAGKNGAALDKELVTIELLDLMERLEGIRDKKTSRFDVPVSPRGSHVHDAAGLLKSKSARVFTLAAAGLVMAVLFLSLFISTMQYGRMLKTVLTLNDVITTTSQSNNETIDVLSTEMNRINEELYSLKDVVFQEKEAFEFNKKQTSMNLRWLASRFPRSSSSRAKAYEYLADRIEESETYGEMVFQMSRLPENNDQAETLMATDRSNRLSMDHYSSVFPGLILPVNTGFPDNDDSDFMISSGFIERRLSPLGSGGVKPHLAVDIINLDNIIKVSEGNDIIRDASQPGYAQAVYPGIMQEKGFDWVYGWHAEVRHELMPEVQKLFPQAQFWTSYYAHMEDESHLSEGASLDAGDFIGKIGNTGKSTGPHLHFELRVYHPGGQESNSYGTFDRINPYKRVRRSQQE</sequence>
<gene>
    <name evidence="3" type="ORF">EXM22_03800</name>
</gene>
<evidence type="ECO:0000256" key="1">
    <source>
        <dbReference type="SAM" id="Phobius"/>
    </source>
</evidence>
<keyword evidence="1" id="KW-0472">Membrane</keyword>
<dbReference type="Proteomes" id="UP000324209">
    <property type="component" value="Chromosome"/>
</dbReference>
<keyword evidence="1" id="KW-0812">Transmembrane</keyword>
<dbReference type="PANTHER" id="PTHR21666:SF270">
    <property type="entry name" value="MUREIN HYDROLASE ACTIVATOR ENVC"/>
    <property type="match status" value="1"/>
</dbReference>
<protein>
    <submittedName>
        <fullName evidence="3">M23 family metallopeptidase</fullName>
    </submittedName>
</protein>
<dbReference type="OrthoDB" id="366329at2"/>
<proteinExistence type="predicted"/>
<dbReference type="Gene3D" id="2.70.70.10">
    <property type="entry name" value="Glucose Permease (Domain IIA)"/>
    <property type="match status" value="1"/>
</dbReference>
<accession>A0A5C1QP22</accession>
<evidence type="ECO:0000313" key="4">
    <source>
        <dbReference type="Proteomes" id="UP000324209"/>
    </source>
</evidence>
<evidence type="ECO:0000259" key="2">
    <source>
        <dbReference type="Pfam" id="PF01551"/>
    </source>
</evidence>
<feature type="domain" description="M23ase beta-sheet core" evidence="2">
    <location>
        <begin position="307"/>
        <end position="392"/>
    </location>
</feature>
<dbReference type="KEGG" id="ock:EXM22_03800"/>
<dbReference type="GO" id="GO:0004222">
    <property type="term" value="F:metalloendopeptidase activity"/>
    <property type="evidence" value="ECO:0007669"/>
    <property type="project" value="TreeGrafter"/>
</dbReference>
<dbReference type="InterPro" id="IPR050570">
    <property type="entry name" value="Cell_wall_metabolism_enzyme"/>
</dbReference>
<dbReference type="EMBL" id="CP036150">
    <property type="protein sequence ID" value="QEN09855.1"/>
    <property type="molecule type" value="Genomic_DNA"/>
</dbReference>
<dbReference type="InterPro" id="IPR011055">
    <property type="entry name" value="Dup_hybrid_motif"/>
</dbReference>
<keyword evidence="4" id="KW-1185">Reference proteome</keyword>
<evidence type="ECO:0000313" key="3">
    <source>
        <dbReference type="EMBL" id="QEN09855.1"/>
    </source>
</evidence>
<feature type="transmembrane region" description="Helical" evidence="1">
    <location>
        <begin position="78"/>
        <end position="97"/>
    </location>
</feature>